<evidence type="ECO:0000313" key="3">
    <source>
        <dbReference type="EMBL" id="AWI77041.1"/>
    </source>
</evidence>
<keyword evidence="2" id="KW-0732">Signal</keyword>
<gene>
    <name evidence="3" type="ORF">CEW83_18890</name>
</gene>
<accession>A0A2U8GTY0</accession>
<evidence type="ECO:0000256" key="1">
    <source>
        <dbReference type="SAM" id="MobiDB-lite"/>
    </source>
</evidence>
<evidence type="ECO:0000256" key="2">
    <source>
        <dbReference type="SAM" id="SignalP"/>
    </source>
</evidence>
<reference evidence="3 4" key="1">
    <citation type="submission" date="2017-06" db="EMBL/GenBank/DDBJ databases">
        <title>Azoarcus.</title>
        <authorList>
            <person name="Woo J.-H."/>
            <person name="Kim H.-S."/>
        </authorList>
    </citation>
    <scope>NUCLEOTIDE SEQUENCE [LARGE SCALE GENOMIC DNA]</scope>
    <source>
        <strain evidence="3 4">TSPY31</strain>
    </source>
</reference>
<sequence length="389" mass="41469">MLLRRAALLLALTTTGASAAVITVGPGESVDTIAAAARLAQDGDTVLIKGGTYRGDVAVWTQKQLEIRGIDGRPVLIADGKSAEGKAIWVFRNGDYTVDNIEFRGTRVADGNGAGIRFERGKLAISNCLFEDNQMGLLTANYEDAELLISDSIFSTAPHDGPTLNHLLYIGKITRVSITGSRFHSGFKGHLIKSRARNTDLRYNLIYDGPAGEASYEVDLPNGGDALLIGNIIGQSAASQNPVIVAFGAEGPTWPNSRLQMSHNTLISQGWRPAWFVRSWAEKLPADTTITTRNNLTVGLGVFTTLLPGSHSGNCPLLPGALDPATLELTLGDSSWLRGLASPAEPPALTPQAEFTFPRGTRSLPPTTQWTPGAYQSTEPPLASITVPK</sequence>
<evidence type="ECO:0008006" key="5">
    <source>
        <dbReference type="Google" id="ProtNLM"/>
    </source>
</evidence>
<dbReference type="RefSeq" id="WP_108950740.1">
    <property type="nucleotide sequence ID" value="NZ_CP022187.1"/>
</dbReference>
<organism evidence="3 4">
    <name type="scientific">Parazoarcus communis</name>
    <dbReference type="NCBI Taxonomy" id="41977"/>
    <lineage>
        <taxon>Bacteria</taxon>
        <taxon>Pseudomonadati</taxon>
        <taxon>Pseudomonadota</taxon>
        <taxon>Betaproteobacteria</taxon>
        <taxon>Rhodocyclales</taxon>
        <taxon>Zoogloeaceae</taxon>
        <taxon>Parazoarcus</taxon>
    </lineage>
</organism>
<dbReference type="KEGG" id="acom:CEW83_18890"/>
<dbReference type="InterPro" id="IPR011050">
    <property type="entry name" value="Pectin_lyase_fold/virulence"/>
</dbReference>
<feature type="region of interest" description="Disordered" evidence="1">
    <location>
        <begin position="343"/>
        <end position="389"/>
    </location>
</feature>
<dbReference type="AlphaFoldDB" id="A0A2U8GTY0"/>
<dbReference type="EMBL" id="CP022187">
    <property type="protein sequence ID" value="AWI77041.1"/>
    <property type="molecule type" value="Genomic_DNA"/>
</dbReference>
<feature type="signal peptide" evidence="2">
    <location>
        <begin position="1"/>
        <end position="19"/>
    </location>
</feature>
<dbReference type="Proteomes" id="UP000244930">
    <property type="component" value="Chromosome"/>
</dbReference>
<dbReference type="InterPro" id="IPR012334">
    <property type="entry name" value="Pectin_lyas_fold"/>
</dbReference>
<name>A0A2U8GTY0_9RHOO</name>
<feature type="chain" id="PRO_5015879058" description="Right handed beta helix domain-containing protein" evidence="2">
    <location>
        <begin position="20"/>
        <end position="389"/>
    </location>
</feature>
<keyword evidence="4" id="KW-1185">Reference proteome</keyword>
<dbReference type="Gene3D" id="2.160.20.10">
    <property type="entry name" value="Single-stranded right-handed beta-helix, Pectin lyase-like"/>
    <property type="match status" value="1"/>
</dbReference>
<proteinExistence type="predicted"/>
<dbReference type="SUPFAM" id="SSF51126">
    <property type="entry name" value="Pectin lyase-like"/>
    <property type="match status" value="1"/>
</dbReference>
<protein>
    <recommendedName>
        <fullName evidence="5">Right handed beta helix domain-containing protein</fullName>
    </recommendedName>
</protein>
<evidence type="ECO:0000313" key="4">
    <source>
        <dbReference type="Proteomes" id="UP000244930"/>
    </source>
</evidence>
<feature type="compositionally biased region" description="Polar residues" evidence="1">
    <location>
        <begin position="364"/>
        <end position="379"/>
    </location>
</feature>